<sequence length="274" mass="30888">MATYFIGDIQGCFDELQAILSKVDFTPSKDELWIVGDMVARGDKSLETLRYIKSLAGAAKPVLGNHDLHLLALHGKLKRPNPNDKLDALLAASDINTLIDWLRIQPLVRQHSAHKLLMTHAGVPPQWDVETVIQEASSVHEALRRPDYLTELIAKMYTNDVDTWSLSMPPLKRKIYCINALTRMRYLHHDGRLDFGCKQPPNSDGHSGLIPWFEQTSLAAQTHTLVFGHWASLMGKVAHPALKALDTGCCWGQYLTLWHLESNQKITQKRLEKG</sequence>
<evidence type="ECO:0000256" key="6">
    <source>
        <dbReference type="ARBA" id="ARBA00032248"/>
    </source>
</evidence>
<dbReference type="Proteomes" id="UP000761574">
    <property type="component" value="Unassembled WGS sequence"/>
</dbReference>
<dbReference type="InterPro" id="IPR004843">
    <property type="entry name" value="Calcineurin-like_PHP"/>
</dbReference>
<evidence type="ECO:0000256" key="1">
    <source>
        <dbReference type="ARBA" id="ARBA00003413"/>
    </source>
</evidence>
<dbReference type="Gene3D" id="3.60.21.10">
    <property type="match status" value="1"/>
</dbReference>
<name>A0ABQ4PDU5_9GAMM</name>
<comment type="catalytic activity">
    <reaction evidence="8">
        <text>P(1),P(4)-bis(5'-adenosyl) tetraphosphate + H2O = 2 ADP + 2 H(+)</text>
        <dbReference type="Rhea" id="RHEA:24252"/>
        <dbReference type="ChEBI" id="CHEBI:15377"/>
        <dbReference type="ChEBI" id="CHEBI:15378"/>
        <dbReference type="ChEBI" id="CHEBI:58141"/>
        <dbReference type="ChEBI" id="CHEBI:456216"/>
        <dbReference type="EC" id="3.6.1.41"/>
    </reaction>
</comment>
<dbReference type="EC" id="3.6.1.41" evidence="3"/>
<dbReference type="CDD" id="cd07422">
    <property type="entry name" value="MPP_ApaH"/>
    <property type="match status" value="1"/>
</dbReference>
<dbReference type="InterPro" id="IPR029052">
    <property type="entry name" value="Metallo-depent_PP-like"/>
</dbReference>
<comment type="function">
    <text evidence="1">Hydrolyzes diadenosine 5',5'''-P1,P4-tetraphosphate to yield ADP.</text>
</comment>
<keyword evidence="11" id="KW-1185">Reference proteome</keyword>
<comment type="similarity">
    <text evidence="2">Belongs to the Ap4A hydrolase family.</text>
</comment>
<reference evidence="10 11" key="1">
    <citation type="submission" date="2021-05" db="EMBL/GenBank/DDBJ databases">
        <title>Molecular characterization for Shewanella algae harboring chromosomal blaOXA-55-like strains isolated from clinical and environment sample.</title>
        <authorList>
            <person name="Ohama Y."/>
            <person name="Aoki K."/>
            <person name="Harada S."/>
            <person name="Moriya K."/>
            <person name="Ishii Y."/>
            <person name="Tateda K."/>
        </authorList>
    </citation>
    <scope>NUCLEOTIDE SEQUENCE [LARGE SCALE GENOMIC DNA]</scope>
    <source>
        <strain evidence="10 11">LMG 23746</strain>
    </source>
</reference>
<evidence type="ECO:0000256" key="2">
    <source>
        <dbReference type="ARBA" id="ARBA00005419"/>
    </source>
</evidence>
<proteinExistence type="inferred from homology"/>
<dbReference type="NCBIfam" id="NF001204">
    <property type="entry name" value="PRK00166.1"/>
    <property type="match status" value="1"/>
</dbReference>
<dbReference type="Pfam" id="PF00149">
    <property type="entry name" value="Metallophos"/>
    <property type="match status" value="1"/>
</dbReference>
<protein>
    <recommendedName>
        <fullName evidence="3">bis(5'-nucleosyl)-tetraphosphatase (symmetrical)</fullName>
        <ecNumber evidence="3">3.6.1.41</ecNumber>
    </recommendedName>
    <alternativeName>
        <fullName evidence="6">Ap4A hydrolase</fullName>
    </alternativeName>
    <alternativeName>
        <fullName evidence="5">Diadenosine 5',5'''-P1,P4-tetraphosphate pyrophosphohydrolase</fullName>
    </alternativeName>
    <alternativeName>
        <fullName evidence="7">Diadenosine tetraphosphatase</fullName>
    </alternativeName>
</protein>
<evidence type="ECO:0000313" key="11">
    <source>
        <dbReference type="Proteomes" id="UP000761574"/>
    </source>
</evidence>
<evidence type="ECO:0000256" key="4">
    <source>
        <dbReference type="ARBA" id="ARBA00022801"/>
    </source>
</evidence>
<comment type="caution">
    <text evidence="10">The sequence shown here is derived from an EMBL/GenBank/DDBJ whole genome shotgun (WGS) entry which is preliminary data.</text>
</comment>
<keyword evidence="4" id="KW-0378">Hydrolase</keyword>
<dbReference type="PIRSF" id="PIRSF000903">
    <property type="entry name" value="B5n-ttraPtase_sm"/>
    <property type="match status" value="1"/>
</dbReference>
<dbReference type="SUPFAM" id="SSF56300">
    <property type="entry name" value="Metallo-dependent phosphatases"/>
    <property type="match status" value="1"/>
</dbReference>
<dbReference type="InterPro" id="IPR004617">
    <property type="entry name" value="ApaH"/>
</dbReference>
<dbReference type="RefSeq" id="WP_119978457.1">
    <property type="nucleotide sequence ID" value="NZ_BPFB01000013.1"/>
</dbReference>
<dbReference type="EMBL" id="BPFB01000013">
    <property type="protein sequence ID" value="GIU45720.1"/>
    <property type="molecule type" value="Genomic_DNA"/>
</dbReference>
<evidence type="ECO:0000259" key="9">
    <source>
        <dbReference type="Pfam" id="PF00149"/>
    </source>
</evidence>
<evidence type="ECO:0000256" key="8">
    <source>
        <dbReference type="ARBA" id="ARBA00049417"/>
    </source>
</evidence>
<feature type="domain" description="Calcineurin-like phosphoesterase" evidence="9">
    <location>
        <begin position="3"/>
        <end position="128"/>
    </location>
</feature>
<evidence type="ECO:0000256" key="5">
    <source>
        <dbReference type="ARBA" id="ARBA00031248"/>
    </source>
</evidence>
<organism evidence="10 11">
    <name type="scientific">Shewanella algidipiscicola</name>
    <dbReference type="NCBI Taxonomy" id="614070"/>
    <lineage>
        <taxon>Bacteria</taxon>
        <taxon>Pseudomonadati</taxon>
        <taxon>Pseudomonadota</taxon>
        <taxon>Gammaproteobacteria</taxon>
        <taxon>Alteromonadales</taxon>
        <taxon>Shewanellaceae</taxon>
        <taxon>Shewanella</taxon>
    </lineage>
</organism>
<accession>A0ABQ4PDU5</accession>
<gene>
    <name evidence="10" type="primary">apaH</name>
    <name evidence="10" type="ORF">TUM4630_14490</name>
</gene>
<dbReference type="NCBIfam" id="TIGR00668">
    <property type="entry name" value="apaH"/>
    <property type="match status" value="1"/>
</dbReference>
<evidence type="ECO:0000313" key="10">
    <source>
        <dbReference type="EMBL" id="GIU45720.1"/>
    </source>
</evidence>
<evidence type="ECO:0000256" key="3">
    <source>
        <dbReference type="ARBA" id="ARBA00012506"/>
    </source>
</evidence>
<dbReference type="PANTHER" id="PTHR40942:SF4">
    <property type="entry name" value="CYTOCHROME C5"/>
    <property type="match status" value="1"/>
</dbReference>
<evidence type="ECO:0000256" key="7">
    <source>
        <dbReference type="ARBA" id="ARBA00033210"/>
    </source>
</evidence>
<dbReference type="PANTHER" id="PTHR40942">
    <property type="match status" value="1"/>
</dbReference>